<evidence type="ECO:0000256" key="6">
    <source>
        <dbReference type="RuleBase" id="RU000716"/>
    </source>
</evidence>
<keyword evidence="4 6" id="KW-0238">DNA-binding</keyword>
<dbReference type="PANTHER" id="PTHR43133">
    <property type="entry name" value="RNA POLYMERASE ECF-TYPE SIGMA FACTO"/>
    <property type="match status" value="1"/>
</dbReference>
<dbReference type="GO" id="GO:0006950">
    <property type="term" value="P:response to stress"/>
    <property type="evidence" value="ECO:0007669"/>
    <property type="project" value="UniProtKB-ARBA"/>
</dbReference>
<dbReference type="InterPro" id="IPR036388">
    <property type="entry name" value="WH-like_DNA-bd_sf"/>
</dbReference>
<dbReference type="NCBIfam" id="TIGR02937">
    <property type="entry name" value="sigma70-ECF"/>
    <property type="match status" value="1"/>
</dbReference>
<feature type="domain" description="RNA polymerase sigma factor 70 region 4 type 2" evidence="8">
    <location>
        <begin position="138"/>
        <end position="187"/>
    </location>
</feature>
<evidence type="ECO:0000256" key="2">
    <source>
        <dbReference type="ARBA" id="ARBA00023015"/>
    </source>
</evidence>
<gene>
    <name evidence="9" type="ORF">J4H91_02925</name>
</gene>
<dbReference type="InterPro" id="IPR014284">
    <property type="entry name" value="RNA_pol_sigma-70_dom"/>
</dbReference>
<proteinExistence type="inferred from homology"/>
<dbReference type="CDD" id="cd06171">
    <property type="entry name" value="Sigma70_r4"/>
    <property type="match status" value="1"/>
</dbReference>
<dbReference type="InterPro" id="IPR039425">
    <property type="entry name" value="RNA_pol_sigma-70-like"/>
</dbReference>
<dbReference type="Gene3D" id="1.10.1740.10">
    <property type="match status" value="1"/>
</dbReference>
<evidence type="ECO:0000256" key="1">
    <source>
        <dbReference type="ARBA" id="ARBA00010641"/>
    </source>
</evidence>
<name>A0A939LUC9_9MICO</name>
<dbReference type="Pfam" id="PF08281">
    <property type="entry name" value="Sigma70_r4_2"/>
    <property type="match status" value="1"/>
</dbReference>
<dbReference type="InterPro" id="IPR013324">
    <property type="entry name" value="RNA_pol_sigma_r3/r4-like"/>
</dbReference>
<dbReference type="Pfam" id="PF04542">
    <property type="entry name" value="Sigma70_r2"/>
    <property type="match status" value="1"/>
</dbReference>
<dbReference type="PROSITE" id="PS01063">
    <property type="entry name" value="SIGMA70_ECF"/>
    <property type="match status" value="1"/>
</dbReference>
<dbReference type="Proteomes" id="UP000664398">
    <property type="component" value="Unassembled WGS sequence"/>
</dbReference>
<keyword evidence="3 6" id="KW-0731">Sigma factor</keyword>
<evidence type="ECO:0000313" key="9">
    <source>
        <dbReference type="EMBL" id="MBO1804271.1"/>
    </source>
</evidence>
<evidence type="ECO:0000313" key="10">
    <source>
        <dbReference type="Proteomes" id="UP000664398"/>
    </source>
</evidence>
<sequence length="195" mass="21530">MVIDGVEIPEDGGGVDPADEALSRAADGDERAFAALYDMMSGRVFGLIIRVVVDRSQSEEVLQEVFLEAWQSAPSFDADRGRARSWLLTIAHRRAVDRVRSSQASKRRDLAVGIRDLAESRPGVDAEVELLIDGGRAIRCLDGLPEPQRRAIVLAYFGGYSQREISVLLDAPLGTIKTRIRDGLTRLKRELEATR</sequence>
<dbReference type="InterPro" id="IPR000838">
    <property type="entry name" value="RNA_pol_sigma70_ECF_CS"/>
</dbReference>
<comment type="similarity">
    <text evidence="1 6">Belongs to the sigma-70 factor family. ECF subfamily.</text>
</comment>
<dbReference type="InterPro" id="IPR007627">
    <property type="entry name" value="RNA_pol_sigma70_r2"/>
</dbReference>
<keyword evidence="5 6" id="KW-0804">Transcription</keyword>
<dbReference type="PANTHER" id="PTHR43133:SF66">
    <property type="entry name" value="ECF RNA POLYMERASE SIGMA FACTOR SIGK"/>
    <property type="match status" value="1"/>
</dbReference>
<evidence type="ECO:0000259" key="8">
    <source>
        <dbReference type="Pfam" id="PF08281"/>
    </source>
</evidence>
<dbReference type="AlphaFoldDB" id="A0A939LUC9"/>
<keyword evidence="10" id="KW-1185">Reference proteome</keyword>
<accession>A0A939LUC9</accession>
<dbReference type="SUPFAM" id="SSF88659">
    <property type="entry name" value="Sigma3 and sigma4 domains of RNA polymerase sigma factors"/>
    <property type="match status" value="1"/>
</dbReference>
<dbReference type="InterPro" id="IPR013325">
    <property type="entry name" value="RNA_pol_sigma_r2"/>
</dbReference>
<evidence type="ECO:0000256" key="5">
    <source>
        <dbReference type="ARBA" id="ARBA00023163"/>
    </source>
</evidence>
<evidence type="ECO:0000259" key="7">
    <source>
        <dbReference type="Pfam" id="PF04542"/>
    </source>
</evidence>
<dbReference type="GO" id="GO:0016987">
    <property type="term" value="F:sigma factor activity"/>
    <property type="evidence" value="ECO:0007669"/>
    <property type="project" value="UniProtKB-KW"/>
</dbReference>
<feature type="domain" description="RNA polymerase sigma-70 region 2" evidence="7">
    <location>
        <begin position="36"/>
        <end position="103"/>
    </location>
</feature>
<protein>
    <recommendedName>
        <fullName evidence="6">RNA polymerase sigma factor</fullName>
    </recommendedName>
</protein>
<dbReference type="SUPFAM" id="SSF88946">
    <property type="entry name" value="Sigma2 domain of RNA polymerase sigma factors"/>
    <property type="match status" value="1"/>
</dbReference>
<organism evidence="9 10">
    <name type="scientific">Leucobacter ruminantium</name>
    <dbReference type="NCBI Taxonomy" id="1289170"/>
    <lineage>
        <taxon>Bacteria</taxon>
        <taxon>Bacillati</taxon>
        <taxon>Actinomycetota</taxon>
        <taxon>Actinomycetes</taxon>
        <taxon>Micrococcales</taxon>
        <taxon>Microbacteriaceae</taxon>
        <taxon>Leucobacter</taxon>
    </lineage>
</organism>
<reference evidence="9" key="1">
    <citation type="submission" date="2021-03" db="EMBL/GenBank/DDBJ databases">
        <title>Leucobacter chromiisoli sp. nov., isolated from chromium-containing soil of chemical plant.</title>
        <authorList>
            <person name="Xu Z."/>
        </authorList>
    </citation>
    <scope>NUCLEOTIDE SEQUENCE</scope>
    <source>
        <strain evidence="9">A2</strain>
    </source>
</reference>
<evidence type="ECO:0000256" key="4">
    <source>
        <dbReference type="ARBA" id="ARBA00023125"/>
    </source>
</evidence>
<dbReference type="Gene3D" id="1.10.10.10">
    <property type="entry name" value="Winged helix-like DNA-binding domain superfamily/Winged helix DNA-binding domain"/>
    <property type="match status" value="1"/>
</dbReference>
<dbReference type="GO" id="GO:0003677">
    <property type="term" value="F:DNA binding"/>
    <property type="evidence" value="ECO:0007669"/>
    <property type="project" value="UniProtKB-KW"/>
</dbReference>
<dbReference type="InterPro" id="IPR013249">
    <property type="entry name" value="RNA_pol_sigma70_r4_t2"/>
</dbReference>
<comment type="caution">
    <text evidence="9">The sequence shown here is derived from an EMBL/GenBank/DDBJ whole genome shotgun (WGS) entry which is preliminary data.</text>
</comment>
<dbReference type="EMBL" id="JAGDYL010000004">
    <property type="protein sequence ID" value="MBO1804271.1"/>
    <property type="molecule type" value="Genomic_DNA"/>
</dbReference>
<keyword evidence="2 6" id="KW-0805">Transcription regulation</keyword>
<evidence type="ECO:0000256" key="3">
    <source>
        <dbReference type="ARBA" id="ARBA00023082"/>
    </source>
</evidence>
<dbReference type="GO" id="GO:0006352">
    <property type="term" value="P:DNA-templated transcription initiation"/>
    <property type="evidence" value="ECO:0007669"/>
    <property type="project" value="InterPro"/>
</dbReference>